<feature type="region of interest" description="Disordered" evidence="1">
    <location>
        <begin position="108"/>
        <end position="127"/>
    </location>
</feature>
<feature type="compositionally biased region" description="Polar residues" evidence="1">
    <location>
        <begin position="108"/>
        <end position="117"/>
    </location>
</feature>
<dbReference type="EMBL" id="MN739204">
    <property type="protein sequence ID" value="QHS93439.1"/>
    <property type="molecule type" value="Genomic_DNA"/>
</dbReference>
<name>A0A6C0BPA5_9ZZZZ</name>
<protein>
    <submittedName>
        <fullName evidence="2">Uncharacterized protein</fullName>
    </submittedName>
</protein>
<sequence>MLIDQVEHTMSPRRADLIEWDDSSSEEYSSDDDSSSSSEEEEPVVIRRRKPRARPGAQVSARAQRAQQPGAPAGFPPIMGGSMAAPSAQTPFSMVPGPRKVSNTGVVPQNPKGSSCQPVPYDHSDKNVGQVQSSYGYRNEVARPMENLPYRRTPVLPFNRKSDTSAYDVGRTPFELFSAQGFDQDSYRPKREQGLFFTPQPENIYGQPAQAEVARDRYQPSNELKHQKPFEAEWSLRSGGFHPTKRILPTNVPVLRQQLPQNYVSGPSHATSHPSGLFGEARGELGLTQRKGSDLSYYYRVPFPTSAATKAATNRAKIVDRPTARQCLSRPYGGHADAAGTGGGATYVPGKFIMNDQRLPSQMHARMQHAGGVKLQGGGATQAHYADQARATRAEFTEHATAASVTQVRAPVSAGFAPPQDVARTTRAEFTENQVAPQLYNSGAPGAPTAHFMDQARPTVGEFTELKIRAPAVANGQHGQAPMTYLQDTARATVGEATENAYLVTAAQAPYSGPYTGMMDEARPTIKQFTSDHEYAGGLGQSELQAAMNTDAYLNVVLNDKLEETNTAHRAPNQAPIGMVGTNADRVGYGDACTVRVRNDNAVNNYDAPPDMRGQGMDRWIPATTVNDNLAREERWVNDRNSPYVLGQLQNNPYAIPSYAQTGNMNLPLEVSAANPGNCNIVL</sequence>
<proteinExistence type="predicted"/>
<evidence type="ECO:0000313" key="2">
    <source>
        <dbReference type="EMBL" id="QHS93439.1"/>
    </source>
</evidence>
<evidence type="ECO:0000256" key="1">
    <source>
        <dbReference type="SAM" id="MobiDB-lite"/>
    </source>
</evidence>
<organism evidence="2">
    <name type="scientific">viral metagenome</name>
    <dbReference type="NCBI Taxonomy" id="1070528"/>
    <lineage>
        <taxon>unclassified sequences</taxon>
        <taxon>metagenomes</taxon>
        <taxon>organismal metagenomes</taxon>
    </lineage>
</organism>
<accession>A0A6C0BPA5</accession>
<feature type="compositionally biased region" description="Acidic residues" evidence="1">
    <location>
        <begin position="18"/>
        <end position="43"/>
    </location>
</feature>
<feature type="region of interest" description="Disordered" evidence="1">
    <location>
        <begin position="1"/>
        <end position="74"/>
    </location>
</feature>
<feature type="compositionally biased region" description="Low complexity" evidence="1">
    <location>
        <begin position="57"/>
        <end position="73"/>
    </location>
</feature>
<reference evidence="2" key="1">
    <citation type="journal article" date="2020" name="Nature">
        <title>Giant virus diversity and host interactions through global metagenomics.</title>
        <authorList>
            <person name="Schulz F."/>
            <person name="Roux S."/>
            <person name="Paez-Espino D."/>
            <person name="Jungbluth S."/>
            <person name="Walsh D.A."/>
            <person name="Denef V.J."/>
            <person name="McMahon K.D."/>
            <person name="Konstantinidis K.T."/>
            <person name="Eloe-Fadrosh E.A."/>
            <person name="Kyrpides N.C."/>
            <person name="Woyke T."/>
        </authorList>
    </citation>
    <scope>NUCLEOTIDE SEQUENCE</scope>
    <source>
        <strain evidence="2">GVMAG-M-3300017989-17</strain>
    </source>
</reference>
<dbReference type="AlphaFoldDB" id="A0A6C0BPA5"/>